<feature type="region of interest" description="Disordered" evidence="4">
    <location>
        <begin position="499"/>
        <end position="518"/>
    </location>
</feature>
<comment type="caution">
    <text evidence="6">The sequence shown here is derived from an EMBL/GenBank/DDBJ whole genome shotgun (WGS) entry which is preliminary data.</text>
</comment>
<dbReference type="Proteomes" id="UP001500002">
    <property type="component" value="Unassembled WGS sequence"/>
</dbReference>
<dbReference type="PANTHER" id="PTHR23073">
    <property type="entry name" value="26S PROTEASOME REGULATORY SUBUNIT"/>
    <property type="match status" value="1"/>
</dbReference>
<dbReference type="CDD" id="cd19481">
    <property type="entry name" value="RecA-like_protease"/>
    <property type="match status" value="1"/>
</dbReference>
<gene>
    <name evidence="6" type="ORF">GCM10009749_13970</name>
</gene>
<evidence type="ECO:0000256" key="1">
    <source>
        <dbReference type="ARBA" id="ARBA00006914"/>
    </source>
</evidence>
<dbReference type="Gene3D" id="3.40.50.300">
    <property type="entry name" value="P-loop containing nucleotide triphosphate hydrolases"/>
    <property type="match status" value="1"/>
</dbReference>
<evidence type="ECO:0000256" key="3">
    <source>
        <dbReference type="ARBA" id="ARBA00022840"/>
    </source>
</evidence>
<dbReference type="Pfam" id="PF00004">
    <property type="entry name" value="AAA"/>
    <property type="match status" value="1"/>
</dbReference>
<evidence type="ECO:0000259" key="5">
    <source>
        <dbReference type="SMART" id="SM00382"/>
    </source>
</evidence>
<dbReference type="EMBL" id="BAAANJ010000004">
    <property type="protein sequence ID" value="GAA1806902.1"/>
    <property type="molecule type" value="Genomic_DNA"/>
</dbReference>
<organism evidence="6 7">
    <name type="scientific">Agromyces neolithicus</name>
    <dbReference type="NCBI Taxonomy" id="269420"/>
    <lineage>
        <taxon>Bacteria</taxon>
        <taxon>Bacillati</taxon>
        <taxon>Actinomycetota</taxon>
        <taxon>Actinomycetes</taxon>
        <taxon>Micrococcales</taxon>
        <taxon>Microbacteriaceae</taxon>
        <taxon>Agromyces</taxon>
    </lineage>
</organism>
<dbReference type="InterPro" id="IPR027417">
    <property type="entry name" value="P-loop_NTPase"/>
</dbReference>
<evidence type="ECO:0000313" key="6">
    <source>
        <dbReference type="EMBL" id="GAA1806902.1"/>
    </source>
</evidence>
<dbReference type="Gene3D" id="1.10.8.60">
    <property type="match status" value="1"/>
</dbReference>
<accession>A0ABN2M238</accession>
<dbReference type="InterPro" id="IPR050221">
    <property type="entry name" value="26S_Proteasome_ATPase"/>
</dbReference>
<feature type="domain" description="AAA+ ATPase" evidence="5">
    <location>
        <begin position="289"/>
        <end position="416"/>
    </location>
</feature>
<dbReference type="InterPro" id="IPR003959">
    <property type="entry name" value="ATPase_AAA_core"/>
</dbReference>
<name>A0ABN2M238_9MICO</name>
<dbReference type="InterPro" id="IPR003593">
    <property type="entry name" value="AAA+_ATPase"/>
</dbReference>
<evidence type="ECO:0000256" key="4">
    <source>
        <dbReference type="SAM" id="MobiDB-lite"/>
    </source>
</evidence>
<keyword evidence="7" id="KW-1185">Reference proteome</keyword>
<protein>
    <submittedName>
        <fullName evidence="6">AAA family ATPase</fullName>
    </submittedName>
</protein>
<feature type="region of interest" description="Disordered" evidence="4">
    <location>
        <begin position="24"/>
        <end position="44"/>
    </location>
</feature>
<evidence type="ECO:0000256" key="2">
    <source>
        <dbReference type="ARBA" id="ARBA00022741"/>
    </source>
</evidence>
<proteinExistence type="inferred from homology"/>
<keyword evidence="3" id="KW-0067">ATP-binding</keyword>
<sequence>MVNYWLERRGELDPDVVLRQHVPMTPMNSNTSAPSAPAPSDESGDDEIVEFVDLFRRFLAEVVNRPRASPAESTPLGALVMEHLGEDFRGLPVITESMPPHRLADADLALDAMSASGSGRLLGVDGGQARGHMAFIDLLVNPHQAFSPGPVDYVTTATGPSTERRSVAFGVRLLVHDGSPVAVLQRGSAPEHGRDDARLEIIASTPSVADTFLADLRRLMLELSVLRGKVVTIGGTQFGRAMGMTTFVERPEVAEDQLVLEPETLESVVRHVVDLGDQRNVLRGLGLHLKRGLLLYGPPGTGKTLTVRHLLSRTPGTTAVLLNGPSIGFISMAAEIARAMQPAIVVLEDVDLVANDRSIAVRGNSVLFTILDALDGLEGDADVTFILTTNRVEVLERALADRPGRIDLAAEIPLPDQTARRRLFRLYGRGLPFSERALEAAADRAEGTTGSFAKELMRRAVLTAAVASRPAVDDDLSSTLETLLSDRSDLTRKLLVGGVPAGTDGRHPMGPGGPVQMEGGGISFGYIGGA</sequence>
<evidence type="ECO:0000313" key="7">
    <source>
        <dbReference type="Proteomes" id="UP001500002"/>
    </source>
</evidence>
<dbReference type="SMART" id="SM00382">
    <property type="entry name" value="AAA"/>
    <property type="match status" value="1"/>
</dbReference>
<keyword evidence="2" id="KW-0547">Nucleotide-binding</keyword>
<comment type="similarity">
    <text evidence="1">Belongs to the AAA ATPase family.</text>
</comment>
<dbReference type="SUPFAM" id="SSF52540">
    <property type="entry name" value="P-loop containing nucleoside triphosphate hydrolases"/>
    <property type="match status" value="1"/>
</dbReference>
<reference evidence="6 7" key="1">
    <citation type="journal article" date="2019" name="Int. J. Syst. Evol. Microbiol.">
        <title>The Global Catalogue of Microorganisms (GCM) 10K type strain sequencing project: providing services to taxonomists for standard genome sequencing and annotation.</title>
        <authorList>
            <consortium name="The Broad Institute Genomics Platform"/>
            <consortium name="The Broad Institute Genome Sequencing Center for Infectious Disease"/>
            <person name="Wu L."/>
            <person name="Ma J."/>
        </authorList>
    </citation>
    <scope>NUCLEOTIDE SEQUENCE [LARGE SCALE GENOMIC DNA]</scope>
    <source>
        <strain evidence="6 7">JCM 14322</strain>
    </source>
</reference>